<keyword evidence="2" id="KW-1185">Reference proteome</keyword>
<evidence type="ECO:0000313" key="1">
    <source>
        <dbReference type="EMBL" id="CAJ2672059.1"/>
    </source>
</evidence>
<comment type="caution">
    <text evidence="1">The sequence shown here is derived from an EMBL/GenBank/DDBJ whole genome shotgun (WGS) entry which is preliminary data.</text>
</comment>
<accession>A0ACB0LV83</accession>
<dbReference type="Proteomes" id="UP001177021">
    <property type="component" value="Unassembled WGS sequence"/>
</dbReference>
<evidence type="ECO:0000313" key="2">
    <source>
        <dbReference type="Proteomes" id="UP001177021"/>
    </source>
</evidence>
<name>A0ACB0LV83_TRIPR</name>
<reference evidence="1" key="1">
    <citation type="submission" date="2023-10" db="EMBL/GenBank/DDBJ databases">
        <authorList>
            <person name="Rodriguez Cubillos JULIANA M."/>
            <person name="De Vega J."/>
        </authorList>
    </citation>
    <scope>NUCLEOTIDE SEQUENCE</scope>
</reference>
<sequence>MESKHAHNRTYEDFDPIYKWRREQGSDTVELHLPGFKREQIRIQINHLGFLVISGERPCDGTKWKRFKKEFELPKYCNEDAIRGNFMQNILSVVMPKKVDLIPQEELVEEQMPELEDVDDYKYQEKKTFQSLKFGGRNIEEEILSKNHEFGENDVETTREVALKFMVVIIVVLVIVNYLVDMSKSVMAQGQSYFQN</sequence>
<proteinExistence type="predicted"/>
<gene>
    <name evidence="1" type="ORF">MILVUS5_LOCUS35759</name>
</gene>
<dbReference type="EMBL" id="CASHSV030000615">
    <property type="protein sequence ID" value="CAJ2672059.1"/>
    <property type="molecule type" value="Genomic_DNA"/>
</dbReference>
<protein>
    <submittedName>
        <fullName evidence="1">Uncharacterized protein</fullName>
    </submittedName>
</protein>
<organism evidence="1 2">
    <name type="scientific">Trifolium pratense</name>
    <name type="common">Red clover</name>
    <dbReference type="NCBI Taxonomy" id="57577"/>
    <lineage>
        <taxon>Eukaryota</taxon>
        <taxon>Viridiplantae</taxon>
        <taxon>Streptophyta</taxon>
        <taxon>Embryophyta</taxon>
        <taxon>Tracheophyta</taxon>
        <taxon>Spermatophyta</taxon>
        <taxon>Magnoliopsida</taxon>
        <taxon>eudicotyledons</taxon>
        <taxon>Gunneridae</taxon>
        <taxon>Pentapetalae</taxon>
        <taxon>rosids</taxon>
        <taxon>fabids</taxon>
        <taxon>Fabales</taxon>
        <taxon>Fabaceae</taxon>
        <taxon>Papilionoideae</taxon>
        <taxon>50 kb inversion clade</taxon>
        <taxon>NPAAA clade</taxon>
        <taxon>Hologalegina</taxon>
        <taxon>IRL clade</taxon>
        <taxon>Trifolieae</taxon>
        <taxon>Trifolium</taxon>
    </lineage>
</organism>